<dbReference type="GO" id="GO:0004141">
    <property type="term" value="F:dethiobiotin synthase activity"/>
    <property type="evidence" value="ECO:0007669"/>
    <property type="project" value="UniProtKB-UniRule"/>
</dbReference>
<comment type="subcellular location">
    <subcellularLocation>
        <location evidence="8">Cytoplasm</location>
    </subcellularLocation>
</comment>
<comment type="caution">
    <text evidence="8">Lacks conserved residue(s) required for the propagation of feature annotation.</text>
</comment>
<feature type="binding site" evidence="8">
    <location>
        <begin position="107"/>
        <end position="110"/>
    </location>
    <ligand>
        <name>ATP</name>
        <dbReference type="ChEBI" id="CHEBI:30616"/>
    </ligand>
</feature>
<sequence length="227" mass="24999">MTGTDTDAGKTTAAALLLAYLKKKGIQTAAYKPVQSGAEIIDGVLCAPDVEFYKLANPELAASTTYLLKKPCSPHLAAREEEIEIEIDKIIEHYQRLSRENEFVLIEGAGGVFVPLRDDGYSMLELMKELSAPVVIVARTGVGTINHTVLTAERLKQEGINVVGVIMNQMTIEDTKVEQDNIRMIELMTRVPVLGMIPYLENPLSAFGDSDMLDHLFSKLMEVDSNE</sequence>
<dbReference type="RefSeq" id="WP_263600145.1">
    <property type="nucleotide sequence ID" value="NZ_CP107027.1"/>
</dbReference>
<name>A0AA46SM74_CYTFI</name>
<comment type="catalytic activity">
    <reaction evidence="8">
        <text>(7R,8S)-7,8-diammoniononanoate + CO2 + ATP = (4R,5S)-dethiobiotin + ADP + phosphate + 3 H(+)</text>
        <dbReference type="Rhea" id="RHEA:15805"/>
        <dbReference type="ChEBI" id="CHEBI:15378"/>
        <dbReference type="ChEBI" id="CHEBI:16526"/>
        <dbReference type="ChEBI" id="CHEBI:30616"/>
        <dbReference type="ChEBI" id="CHEBI:43474"/>
        <dbReference type="ChEBI" id="CHEBI:149469"/>
        <dbReference type="ChEBI" id="CHEBI:149473"/>
        <dbReference type="ChEBI" id="CHEBI:456216"/>
        <dbReference type="EC" id="6.3.3.3"/>
    </reaction>
</comment>
<dbReference type="GO" id="GO:0000287">
    <property type="term" value="F:magnesium ion binding"/>
    <property type="evidence" value="ECO:0007669"/>
    <property type="project" value="UniProtKB-UniRule"/>
</dbReference>
<dbReference type="FunFam" id="3.40.50.300:FF:000292">
    <property type="entry name" value="ATP-dependent dethiobiotin synthetase BioD"/>
    <property type="match status" value="1"/>
</dbReference>
<dbReference type="PANTHER" id="PTHR43210">
    <property type="entry name" value="DETHIOBIOTIN SYNTHETASE"/>
    <property type="match status" value="1"/>
</dbReference>
<dbReference type="CDD" id="cd03109">
    <property type="entry name" value="DTBS"/>
    <property type="match status" value="1"/>
</dbReference>
<evidence type="ECO:0000313" key="10">
    <source>
        <dbReference type="Proteomes" id="UP001163104"/>
    </source>
</evidence>
<feature type="binding site" evidence="8">
    <location>
        <begin position="7"/>
        <end position="12"/>
    </location>
    <ligand>
        <name>ATP</name>
        <dbReference type="ChEBI" id="CHEBI:30616"/>
    </ligand>
</feature>
<keyword evidence="6 8" id="KW-0067">ATP-binding</keyword>
<keyword evidence="1 8" id="KW-0963">Cytoplasm</keyword>
<keyword evidence="5 8" id="KW-0093">Biotin biosynthesis</keyword>
<dbReference type="GO" id="GO:0005829">
    <property type="term" value="C:cytosol"/>
    <property type="evidence" value="ECO:0007669"/>
    <property type="project" value="TreeGrafter"/>
</dbReference>
<dbReference type="AlphaFoldDB" id="A0AA46SM74"/>
<dbReference type="Gene3D" id="3.40.50.300">
    <property type="entry name" value="P-loop containing nucleotide triphosphate hydrolases"/>
    <property type="match status" value="1"/>
</dbReference>
<dbReference type="HAMAP" id="MF_00336">
    <property type="entry name" value="BioD"/>
    <property type="match status" value="1"/>
</dbReference>
<accession>A0AA46SM74</accession>
<dbReference type="PIRSF" id="PIRSF006755">
    <property type="entry name" value="DTB_synth"/>
    <property type="match status" value="1"/>
</dbReference>
<dbReference type="Pfam" id="PF13500">
    <property type="entry name" value="AAA_26"/>
    <property type="match status" value="1"/>
</dbReference>
<feature type="binding site" evidence="8">
    <location>
        <position position="107"/>
    </location>
    <ligand>
        <name>Mg(2+)</name>
        <dbReference type="ChEBI" id="CHEBI:18420"/>
    </ligand>
</feature>
<gene>
    <name evidence="8 9" type="primary">bioD</name>
    <name evidence="9" type="ORF">OD459_24530</name>
</gene>
<protein>
    <recommendedName>
        <fullName evidence="8">ATP-dependent dethiobiotin synthetase BioD</fullName>
        <ecNumber evidence="8">6.3.3.3</ecNumber>
    </recommendedName>
    <alternativeName>
        <fullName evidence="8">DTB synthetase</fullName>
        <shortName evidence="8">DTBS</shortName>
    </alternativeName>
    <alternativeName>
        <fullName evidence="8">Dethiobiotin synthase</fullName>
    </alternativeName>
</protein>
<keyword evidence="3 8" id="KW-0479">Metal-binding</keyword>
<comment type="cofactor">
    <cofactor evidence="8">
        <name>Mg(2+)</name>
        <dbReference type="ChEBI" id="CHEBI:18420"/>
    </cofactor>
</comment>
<dbReference type="EC" id="6.3.3.3" evidence="8"/>
<feature type="binding site" evidence="8">
    <location>
        <position position="36"/>
    </location>
    <ligand>
        <name>substrate</name>
    </ligand>
</feature>
<feature type="binding site" evidence="8">
    <location>
        <begin position="198"/>
        <end position="200"/>
    </location>
    <ligand>
        <name>ATP</name>
        <dbReference type="ChEBI" id="CHEBI:30616"/>
    </ligand>
</feature>
<evidence type="ECO:0000256" key="4">
    <source>
        <dbReference type="ARBA" id="ARBA00022741"/>
    </source>
</evidence>
<evidence type="ECO:0000256" key="7">
    <source>
        <dbReference type="ARBA" id="ARBA00022842"/>
    </source>
</evidence>
<dbReference type="GO" id="GO:0009102">
    <property type="term" value="P:biotin biosynthetic process"/>
    <property type="evidence" value="ECO:0007669"/>
    <property type="project" value="UniProtKB-UniRule"/>
</dbReference>
<evidence type="ECO:0000313" key="9">
    <source>
        <dbReference type="EMBL" id="UYG97989.1"/>
    </source>
</evidence>
<feature type="active site" evidence="8">
    <location>
        <position position="32"/>
    </location>
</feature>
<evidence type="ECO:0000256" key="1">
    <source>
        <dbReference type="ARBA" id="ARBA00022490"/>
    </source>
</evidence>
<dbReference type="NCBIfam" id="TIGR00347">
    <property type="entry name" value="bioD"/>
    <property type="match status" value="1"/>
</dbReference>
<comment type="pathway">
    <text evidence="8">Cofactor biosynthesis; biotin biosynthesis; biotin from 7,8-diaminononanoate: step 1/2.</text>
</comment>
<evidence type="ECO:0000256" key="8">
    <source>
        <dbReference type="HAMAP-Rule" id="MF_00336"/>
    </source>
</evidence>
<proteinExistence type="inferred from homology"/>
<dbReference type="InterPro" id="IPR027417">
    <property type="entry name" value="P-loop_NTPase"/>
</dbReference>
<evidence type="ECO:0000256" key="6">
    <source>
        <dbReference type="ARBA" id="ARBA00022840"/>
    </source>
</evidence>
<dbReference type="Proteomes" id="UP001163104">
    <property type="component" value="Chromosome"/>
</dbReference>
<dbReference type="GO" id="GO:0042803">
    <property type="term" value="F:protein homodimerization activity"/>
    <property type="evidence" value="ECO:0007669"/>
    <property type="project" value="UniProtKB-ARBA"/>
</dbReference>
<comment type="subunit">
    <text evidence="8">Homodimer.</text>
</comment>
<feature type="binding site" evidence="8">
    <location>
        <position position="49"/>
    </location>
    <ligand>
        <name>ATP</name>
        <dbReference type="ChEBI" id="CHEBI:30616"/>
    </ligand>
</feature>
<feature type="binding site" evidence="8">
    <location>
        <begin position="168"/>
        <end position="169"/>
    </location>
    <ligand>
        <name>ATP</name>
        <dbReference type="ChEBI" id="CHEBI:30616"/>
    </ligand>
</feature>
<evidence type="ECO:0000256" key="2">
    <source>
        <dbReference type="ARBA" id="ARBA00022598"/>
    </source>
</evidence>
<dbReference type="EMBL" id="CP107027">
    <property type="protein sequence ID" value="UYG97989.1"/>
    <property type="molecule type" value="Genomic_DNA"/>
</dbReference>
<keyword evidence="2 8" id="KW-0436">Ligase</keyword>
<evidence type="ECO:0000256" key="5">
    <source>
        <dbReference type="ARBA" id="ARBA00022756"/>
    </source>
</evidence>
<dbReference type="GO" id="GO:0005524">
    <property type="term" value="F:ATP binding"/>
    <property type="evidence" value="ECO:0007669"/>
    <property type="project" value="UniProtKB-UniRule"/>
</dbReference>
<dbReference type="PANTHER" id="PTHR43210:SF5">
    <property type="entry name" value="DETHIOBIOTIN SYNTHETASE"/>
    <property type="match status" value="1"/>
</dbReference>
<comment type="similarity">
    <text evidence="8">Belongs to the dethiobiotin synthetase family.</text>
</comment>
<reference evidence="9" key="1">
    <citation type="submission" date="2022-10" db="EMBL/GenBank/DDBJ databases">
        <title>Mechanism of multi-heavy metal repair in Cytobacillus Firmus M7.</title>
        <authorList>
            <person name="Li X."/>
            <person name="Yu C."/>
        </authorList>
    </citation>
    <scope>NUCLEOTIDE SEQUENCE</scope>
    <source>
        <strain evidence="9">M7</strain>
    </source>
</reference>
<dbReference type="SUPFAM" id="SSF52540">
    <property type="entry name" value="P-loop containing nucleoside triphosphate hydrolases"/>
    <property type="match status" value="1"/>
</dbReference>
<feature type="binding site" evidence="8">
    <location>
        <position position="49"/>
    </location>
    <ligand>
        <name>Mg(2+)</name>
        <dbReference type="ChEBI" id="CHEBI:18420"/>
    </ligand>
</feature>
<keyword evidence="7 8" id="KW-0460">Magnesium</keyword>
<keyword evidence="4 8" id="KW-0547">Nucleotide-binding</keyword>
<feature type="binding site" evidence="8">
    <location>
        <position position="11"/>
    </location>
    <ligand>
        <name>Mg(2+)</name>
        <dbReference type="ChEBI" id="CHEBI:18420"/>
    </ligand>
</feature>
<dbReference type="InterPro" id="IPR004472">
    <property type="entry name" value="DTB_synth_BioD"/>
</dbReference>
<comment type="function">
    <text evidence="8">Catalyzes a mechanistically unusual reaction, the ATP-dependent insertion of CO2 between the N7 and N8 nitrogen atoms of 7,8-diaminopelargonic acid (DAPA, also called 7,8-diammoniononanoate) to form a ureido ring.</text>
</comment>
<organism evidence="9 10">
    <name type="scientific">Cytobacillus firmus</name>
    <name type="common">Bacillus firmus</name>
    <dbReference type="NCBI Taxonomy" id="1399"/>
    <lineage>
        <taxon>Bacteria</taxon>
        <taxon>Bacillati</taxon>
        <taxon>Bacillota</taxon>
        <taxon>Bacilli</taxon>
        <taxon>Bacillales</taxon>
        <taxon>Bacillaceae</taxon>
        <taxon>Cytobacillus</taxon>
    </lineage>
</organism>
<evidence type="ECO:0000256" key="3">
    <source>
        <dbReference type="ARBA" id="ARBA00022723"/>
    </source>
</evidence>